<accession>A0A975BLM7</accession>
<evidence type="ECO:0000313" key="4">
    <source>
        <dbReference type="EMBL" id="QTA87713.1"/>
    </source>
</evidence>
<evidence type="ECO:0000256" key="2">
    <source>
        <dbReference type="RuleBase" id="RU003616"/>
    </source>
</evidence>
<dbReference type="Proteomes" id="UP000663722">
    <property type="component" value="Chromosome"/>
</dbReference>
<dbReference type="CDD" id="cd06464">
    <property type="entry name" value="ACD_sHsps-like"/>
    <property type="match status" value="1"/>
</dbReference>
<dbReference type="AlphaFoldDB" id="A0A975BLM7"/>
<dbReference type="InterPro" id="IPR002068">
    <property type="entry name" value="A-crystallin/Hsp20_dom"/>
</dbReference>
<keyword evidence="5" id="KW-1185">Reference proteome</keyword>
<dbReference type="PANTHER" id="PTHR11527">
    <property type="entry name" value="HEAT-SHOCK PROTEIN 20 FAMILY MEMBER"/>
    <property type="match status" value="1"/>
</dbReference>
<dbReference type="KEGG" id="dmm:dnm_037480"/>
<dbReference type="EMBL" id="CP061800">
    <property type="protein sequence ID" value="QTA87713.1"/>
    <property type="molecule type" value="Genomic_DNA"/>
</dbReference>
<evidence type="ECO:0000259" key="3">
    <source>
        <dbReference type="PROSITE" id="PS01031"/>
    </source>
</evidence>
<protein>
    <submittedName>
        <fullName evidence="4">Heat shock protein, Hsp 20 family</fullName>
    </submittedName>
</protein>
<proteinExistence type="inferred from homology"/>
<reference evidence="4" key="1">
    <citation type="journal article" date="2021" name="Microb. Physiol.">
        <title>Proteogenomic Insights into the Physiology of Marine, Sulfate-Reducing, Filamentous Desulfonema limicola and Desulfonema magnum.</title>
        <authorList>
            <person name="Schnaars V."/>
            <person name="Wohlbrand L."/>
            <person name="Scheve S."/>
            <person name="Hinrichs C."/>
            <person name="Reinhardt R."/>
            <person name="Rabus R."/>
        </authorList>
    </citation>
    <scope>NUCLEOTIDE SEQUENCE</scope>
    <source>
        <strain evidence="4">4be13</strain>
    </source>
</reference>
<dbReference type="Pfam" id="PF00011">
    <property type="entry name" value="HSP20"/>
    <property type="match status" value="1"/>
</dbReference>
<gene>
    <name evidence="4" type="ORF">dnm_037480</name>
</gene>
<dbReference type="InterPro" id="IPR031107">
    <property type="entry name" value="Small_HSP"/>
</dbReference>
<dbReference type="PROSITE" id="PS01031">
    <property type="entry name" value="SHSP"/>
    <property type="match status" value="1"/>
</dbReference>
<evidence type="ECO:0000313" key="5">
    <source>
        <dbReference type="Proteomes" id="UP000663722"/>
    </source>
</evidence>
<comment type="similarity">
    <text evidence="1 2">Belongs to the small heat shock protein (HSP20) family.</text>
</comment>
<name>A0A975BLM7_9BACT</name>
<dbReference type="SUPFAM" id="SSF49764">
    <property type="entry name" value="HSP20-like chaperones"/>
    <property type="match status" value="1"/>
</dbReference>
<evidence type="ECO:0000256" key="1">
    <source>
        <dbReference type="PROSITE-ProRule" id="PRU00285"/>
    </source>
</evidence>
<organism evidence="4 5">
    <name type="scientific">Desulfonema magnum</name>
    <dbReference type="NCBI Taxonomy" id="45655"/>
    <lineage>
        <taxon>Bacteria</taxon>
        <taxon>Pseudomonadati</taxon>
        <taxon>Thermodesulfobacteriota</taxon>
        <taxon>Desulfobacteria</taxon>
        <taxon>Desulfobacterales</taxon>
        <taxon>Desulfococcaceae</taxon>
        <taxon>Desulfonema</taxon>
    </lineage>
</organism>
<dbReference type="Gene3D" id="2.60.40.790">
    <property type="match status" value="1"/>
</dbReference>
<dbReference type="RefSeq" id="WP_207682792.1">
    <property type="nucleotide sequence ID" value="NZ_CP061800.1"/>
</dbReference>
<keyword evidence="4" id="KW-0346">Stress response</keyword>
<feature type="domain" description="SHSP" evidence="3">
    <location>
        <begin position="36"/>
        <end position="148"/>
    </location>
</feature>
<dbReference type="InterPro" id="IPR008978">
    <property type="entry name" value="HSP20-like_chaperone"/>
</dbReference>
<sequence length="148" mass="17561">MDYIKIRFGSDFDRLDSRFEKTAEEMFRSINPMFRISERVWKPQMDIYETPEEIFILAEISGVKKEELEIEVSTKAVKIYGRRAELPRVENATYRLAEIQYGKFERILFLPAPIDTEKVTASYSDGFLKLRIAKLRYDDRTYKIPITD</sequence>